<sequence>MYRISYSFAHTQKKEILMSEEPAKYKYQKKHESPELVICARPQLSIHLSECHYVTIASLSIGSDSKTVERNEVTFPSDMLLELIESLDTLRERIGG</sequence>
<evidence type="ECO:0000313" key="3">
    <source>
        <dbReference type="Proteomes" id="UP000196980"/>
    </source>
</evidence>
<organism evidence="2 3">
    <name type="scientific">Xylella fastidiosa</name>
    <dbReference type="NCBI Taxonomy" id="2371"/>
    <lineage>
        <taxon>Bacteria</taxon>
        <taxon>Pseudomonadati</taxon>
        <taxon>Pseudomonadota</taxon>
        <taxon>Gammaproteobacteria</taxon>
        <taxon>Lysobacterales</taxon>
        <taxon>Lysobacteraceae</taxon>
        <taxon>Xylella</taxon>
    </lineage>
</organism>
<dbReference type="EMBL" id="CP009885">
    <property type="protein sequence ID" value="ALR06728.1"/>
    <property type="molecule type" value="Genomic_DNA"/>
</dbReference>
<reference evidence="3" key="1">
    <citation type="submission" date="2014-11" db="EMBL/GenBank/DDBJ databases">
        <title>Xylella fastidiosa Hib4 Genome Sequencing.</title>
        <authorList>
            <person name="Pierry P.M."/>
            <person name="da Silva A.M."/>
        </authorList>
    </citation>
    <scope>NUCLEOTIDE SEQUENCE [LARGE SCALE GENOMIC DNA]</scope>
    <source>
        <strain evidence="3">Hib4</strain>
    </source>
</reference>
<dbReference type="EMBL" id="CP009885">
    <property type="protein sequence ID" value="ALR06641.1"/>
    <property type="molecule type" value="Genomic_DNA"/>
</dbReference>
<evidence type="ECO:0000313" key="1">
    <source>
        <dbReference type="EMBL" id="ALR06641.1"/>
    </source>
</evidence>
<evidence type="ECO:0000313" key="2">
    <source>
        <dbReference type="EMBL" id="ALR06728.1"/>
    </source>
</evidence>
<proteinExistence type="predicted"/>
<dbReference type="Proteomes" id="UP000196980">
    <property type="component" value="Chromosome"/>
</dbReference>
<dbReference type="KEGG" id="xfh:XFHB_07605"/>
<reference evidence="2" key="2">
    <citation type="journal article" date="2020" name="Phytopathology">
        <title>High-Quality Draft Genome Sequence Resources of Eight Xylella fastidiosa Strains Isolated from Citrus, Coffee, Plum, and Hibiscus in South America.</title>
        <authorList>
            <person name="Pierry P.M."/>
            <person name="de Santana W.O."/>
            <person name="Kitajima J.P."/>
            <person name="Martins-Junior J."/>
            <person name="Zaini P.A."/>
            <person name="Uceda-Campos G."/>
            <person name="Feitosa-Junior O.R."/>
            <person name="Pessoa P.I.S."/>
            <person name="Coletta-Filho H.D."/>
            <person name="de Souza A.A."/>
            <person name="Machado M.A."/>
            <person name="Gesteira A.D.S."/>
            <person name="Martins L.F."/>
            <person name="Amaral M.S."/>
            <person name="Beckedorff F.C."/>
            <person name="de Almeida L.G.P."/>
            <person name="de Vasconcelos A.T.R."/>
            <person name="Verjovski-Almeida S."/>
            <person name="Setubal J.C."/>
            <person name="da Silva A.M."/>
        </authorList>
    </citation>
    <scope>NUCLEOTIDE SEQUENCE</scope>
    <source>
        <strain evidence="2">Hib4</strain>
    </source>
</reference>
<accession>A0ABC8ADT0</accession>
<protein>
    <submittedName>
        <fullName evidence="2">Uncharacterized protein</fullName>
    </submittedName>
</protein>
<gene>
    <name evidence="1" type="ORF">XFHB_07070</name>
    <name evidence="2" type="ORF">XFHB_07605</name>
</gene>
<dbReference type="AlphaFoldDB" id="A0ABC8ADT0"/>
<name>A0ABC8ADT0_XYLFS</name>
<dbReference type="KEGG" id="xfh:XFHB_07070"/>